<keyword evidence="9" id="KW-1185">Reference proteome</keyword>
<evidence type="ECO:0000256" key="5">
    <source>
        <dbReference type="ARBA" id="ARBA00023136"/>
    </source>
</evidence>
<dbReference type="PANTHER" id="PTHR45724">
    <property type="entry name" value="AQUAPORIN NIP2-1"/>
    <property type="match status" value="1"/>
</dbReference>
<dbReference type="InterPro" id="IPR023271">
    <property type="entry name" value="Aquaporin-like"/>
</dbReference>
<evidence type="ECO:0008006" key="10">
    <source>
        <dbReference type="Google" id="ProtNLM"/>
    </source>
</evidence>
<evidence type="ECO:0000256" key="7">
    <source>
        <dbReference type="SAM" id="Phobius"/>
    </source>
</evidence>
<feature type="transmembrane region" description="Helical" evidence="7">
    <location>
        <begin position="190"/>
        <end position="209"/>
    </location>
</feature>
<keyword evidence="4 7" id="KW-1133">Transmembrane helix</keyword>
<dbReference type="PRINTS" id="PR00783">
    <property type="entry name" value="MINTRINSICP"/>
</dbReference>
<keyword evidence="5 7" id="KW-0472">Membrane</keyword>
<dbReference type="PROSITE" id="PS00221">
    <property type="entry name" value="MIP"/>
    <property type="match status" value="1"/>
</dbReference>
<dbReference type="EMBL" id="CP126658">
    <property type="protein sequence ID" value="WJZ98652.1"/>
    <property type="molecule type" value="Genomic_DNA"/>
</dbReference>
<comment type="similarity">
    <text evidence="6">Belongs to the MIP/aquaporin (TC 1.A.8) family.</text>
</comment>
<dbReference type="Proteomes" id="UP001227230">
    <property type="component" value="Chromosome 11"/>
</dbReference>
<feature type="transmembrane region" description="Helical" evidence="7">
    <location>
        <begin position="75"/>
        <end position="95"/>
    </location>
</feature>
<evidence type="ECO:0000256" key="6">
    <source>
        <dbReference type="RuleBase" id="RU000477"/>
    </source>
</evidence>
<sequence length="290" mass="31295">MAEVNILPVGCSPKPPTMSDLSPVEEEKVISISESIESNIANQPYGHKILAELVGTYVIIFAGCGCVLIDKKYRLTVMGIAVGWGMIVMVMIYTLGHVSGGHFNPAVTIAFAASRKFPWRQASILSSFFNCCEHRIVASCSVSICCATICYISGGRLKPGNSHPSCYVEHQHTYMCHGHSVFQSTTIPEAFTWEFIISFILMLAIYGVATDSRAINELSGVTVGATVLVNVLLAGPITGASMNPARSIGPALVSMEFDCLWIYIVAPILGTTTATVIYSLVRLPLPENRL</sequence>
<dbReference type="PANTHER" id="PTHR45724:SF21">
    <property type="entry name" value="MAJOR INTRINSIC PROTEIN"/>
    <property type="match status" value="1"/>
</dbReference>
<evidence type="ECO:0000313" key="8">
    <source>
        <dbReference type="EMBL" id="WJZ98652.1"/>
    </source>
</evidence>
<dbReference type="SUPFAM" id="SSF81338">
    <property type="entry name" value="Aquaporin-like"/>
    <property type="match status" value="1"/>
</dbReference>
<evidence type="ECO:0000256" key="2">
    <source>
        <dbReference type="ARBA" id="ARBA00022448"/>
    </source>
</evidence>
<proteinExistence type="inferred from homology"/>
<comment type="subcellular location">
    <subcellularLocation>
        <location evidence="1">Membrane</location>
        <topology evidence="1">Multi-pass membrane protein</topology>
    </subcellularLocation>
</comment>
<feature type="transmembrane region" description="Helical" evidence="7">
    <location>
        <begin position="260"/>
        <end position="281"/>
    </location>
</feature>
<organism evidence="8 9">
    <name type="scientific">Vitis vinifera</name>
    <name type="common">Grape</name>
    <dbReference type="NCBI Taxonomy" id="29760"/>
    <lineage>
        <taxon>Eukaryota</taxon>
        <taxon>Viridiplantae</taxon>
        <taxon>Streptophyta</taxon>
        <taxon>Embryophyta</taxon>
        <taxon>Tracheophyta</taxon>
        <taxon>Spermatophyta</taxon>
        <taxon>Magnoliopsida</taxon>
        <taxon>eudicotyledons</taxon>
        <taxon>Gunneridae</taxon>
        <taxon>Pentapetalae</taxon>
        <taxon>rosids</taxon>
        <taxon>Vitales</taxon>
        <taxon>Vitaceae</taxon>
        <taxon>Viteae</taxon>
        <taxon>Vitis</taxon>
    </lineage>
</organism>
<keyword evidence="2 6" id="KW-0813">Transport</keyword>
<evidence type="ECO:0000256" key="1">
    <source>
        <dbReference type="ARBA" id="ARBA00004141"/>
    </source>
</evidence>
<keyword evidence="3 6" id="KW-0812">Transmembrane</keyword>
<feature type="transmembrane region" description="Helical" evidence="7">
    <location>
        <begin position="221"/>
        <end position="240"/>
    </location>
</feature>
<dbReference type="Pfam" id="PF00230">
    <property type="entry name" value="MIP"/>
    <property type="match status" value="1"/>
</dbReference>
<evidence type="ECO:0000256" key="4">
    <source>
        <dbReference type="ARBA" id="ARBA00022989"/>
    </source>
</evidence>
<name>A0ABY9CT93_VITVI</name>
<dbReference type="Gene3D" id="1.20.1080.10">
    <property type="entry name" value="Glycerol uptake facilitator protein"/>
    <property type="match status" value="1"/>
</dbReference>
<dbReference type="InterPro" id="IPR022357">
    <property type="entry name" value="MIP_CS"/>
</dbReference>
<protein>
    <recommendedName>
        <fullName evidence="10">Aquaporin NIP1-1</fullName>
    </recommendedName>
</protein>
<dbReference type="InterPro" id="IPR000425">
    <property type="entry name" value="MIP"/>
</dbReference>
<reference evidence="8 9" key="1">
    <citation type="journal article" date="2023" name="Hortic Res">
        <title>The complete reference genome for grapevine (Vitis vinifera L.) genetics and breeding.</title>
        <authorList>
            <person name="Shi X."/>
            <person name="Cao S."/>
            <person name="Wang X."/>
            <person name="Huang S."/>
            <person name="Wang Y."/>
            <person name="Liu Z."/>
            <person name="Liu W."/>
            <person name="Leng X."/>
            <person name="Peng Y."/>
            <person name="Wang N."/>
            <person name="Wang Y."/>
            <person name="Ma Z."/>
            <person name="Xu X."/>
            <person name="Zhang F."/>
            <person name="Xue H."/>
            <person name="Zhong H."/>
            <person name="Wang Y."/>
            <person name="Zhang K."/>
            <person name="Velt A."/>
            <person name="Avia K."/>
            <person name="Holtgrawe D."/>
            <person name="Grimplet J."/>
            <person name="Matus J.T."/>
            <person name="Ware D."/>
            <person name="Wu X."/>
            <person name="Wang H."/>
            <person name="Liu C."/>
            <person name="Fang Y."/>
            <person name="Rustenholz C."/>
            <person name="Cheng Z."/>
            <person name="Xiao H."/>
            <person name="Zhou Y."/>
        </authorList>
    </citation>
    <scope>NUCLEOTIDE SEQUENCE [LARGE SCALE GENOMIC DNA]</scope>
    <source>
        <strain evidence="9">cv. Pinot noir / PN40024</strain>
        <tissue evidence="8">Leaf</tissue>
    </source>
</reference>
<gene>
    <name evidence="8" type="ORF">VitviT2T_017163</name>
</gene>
<accession>A0ABY9CT93</accession>
<evidence type="ECO:0000313" key="9">
    <source>
        <dbReference type="Proteomes" id="UP001227230"/>
    </source>
</evidence>
<evidence type="ECO:0000256" key="3">
    <source>
        <dbReference type="ARBA" id="ARBA00022692"/>
    </source>
</evidence>
<feature type="transmembrane region" description="Helical" evidence="7">
    <location>
        <begin position="49"/>
        <end position="68"/>
    </location>
</feature>
<dbReference type="InterPro" id="IPR034294">
    <property type="entry name" value="Aquaporin_transptr"/>
</dbReference>